<keyword evidence="5 6" id="KW-0560">Oxidoreductase</keyword>
<dbReference type="Pfam" id="PF02770">
    <property type="entry name" value="Acyl-CoA_dh_M"/>
    <property type="match status" value="1"/>
</dbReference>
<comment type="caution">
    <text evidence="10">The sequence shown here is derived from an EMBL/GenBank/DDBJ whole genome shotgun (WGS) entry which is preliminary data.</text>
</comment>
<dbReference type="CDD" id="cd00567">
    <property type="entry name" value="ACAD"/>
    <property type="match status" value="1"/>
</dbReference>
<dbReference type="Gene3D" id="1.10.540.10">
    <property type="entry name" value="Acyl-CoA dehydrogenase/oxidase, N-terminal domain"/>
    <property type="match status" value="1"/>
</dbReference>
<dbReference type="InterPro" id="IPR009075">
    <property type="entry name" value="AcylCo_DH/oxidase_C"/>
</dbReference>
<keyword evidence="3 6" id="KW-0285">Flavoprotein</keyword>
<reference evidence="10 11" key="1">
    <citation type="submission" date="2019-03" db="EMBL/GenBank/DDBJ databases">
        <title>Draft genome sequences of novel Actinobacteria.</title>
        <authorList>
            <person name="Sahin N."/>
            <person name="Ay H."/>
            <person name="Saygin H."/>
        </authorList>
    </citation>
    <scope>NUCLEOTIDE SEQUENCE [LARGE SCALE GENOMIC DNA]</scope>
    <source>
        <strain evidence="10 11">7K502</strain>
    </source>
</reference>
<evidence type="ECO:0000259" key="9">
    <source>
        <dbReference type="Pfam" id="PF02771"/>
    </source>
</evidence>
<evidence type="ECO:0000313" key="11">
    <source>
        <dbReference type="Proteomes" id="UP000294947"/>
    </source>
</evidence>
<comment type="similarity">
    <text evidence="2 6">Belongs to the acyl-CoA dehydrogenase family.</text>
</comment>
<feature type="domain" description="Acyl-CoA oxidase/dehydrogenase middle" evidence="8">
    <location>
        <begin position="136"/>
        <end position="218"/>
    </location>
</feature>
<dbReference type="InterPro" id="IPR036250">
    <property type="entry name" value="AcylCo_DH-like_C"/>
</dbReference>
<dbReference type="Pfam" id="PF00441">
    <property type="entry name" value="Acyl-CoA_dh_1"/>
    <property type="match status" value="1"/>
</dbReference>
<evidence type="ECO:0000259" key="7">
    <source>
        <dbReference type="Pfam" id="PF00441"/>
    </source>
</evidence>
<feature type="domain" description="Acyl-CoA dehydrogenase/oxidase C-terminal" evidence="7">
    <location>
        <begin position="240"/>
        <end position="388"/>
    </location>
</feature>
<protein>
    <submittedName>
        <fullName evidence="10">Acyl-CoA dehydrogenase family protein</fullName>
    </submittedName>
</protein>
<dbReference type="InterPro" id="IPR013786">
    <property type="entry name" value="AcylCoA_DH/ox_N"/>
</dbReference>
<dbReference type="RefSeq" id="WP_132493291.1">
    <property type="nucleotide sequence ID" value="NZ_SMKW01000075.1"/>
</dbReference>
<keyword evidence="11" id="KW-1185">Reference proteome</keyword>
<accession>A0A4R4Y6W2</accession>
<dbReference type="PANTHER" id="PTHR48083:SF2">
    <property type="entry name" value="MEDIUM-CHAIN SPECIFIC ACYL-COA DEHYDROGENASE, MITOCHONDRIAL"/>
    <property type="match status" value="1"/>
</dbReference>
<keyword evidence="4 6" id="KW-0274">FAD</keyword>
<dbReference type="GO" id="GO:0005737">
    <property type="term" value="C:cytoplasm"/>
    <property type="evidence" value="ECO:0007669"/>
    <property type="project" value="TreeGrafter"/>
</dbReference>
<comment type="cofactor">
    <cofactor evidence="1 6">
        <name>FAD</name>
        <dbReference type="ChEBI" id="CHEBI:57692"/>
    </cofactor>
</comment>
<dbReference type="InterPro" id="IPR050741">
    <property type="entry name" value="Acyl-CoA_dehydrogenase"/>
</dbReference>
<dbReference type="Proteomes" id="UP000294947">
    <property type="component" value="Unassembled WGS sequence"/>
</dbReference>
<dbReference type="AlphaFoldDB" id="A0A4R4Y6W2"/>
<dbReference type="GO" id="GO:0033539">
    <property type="term" value="P:fatty acid beta-oxidation using acyl-CoA dehydrogenase"/>
    <property type="evidence" value="ECO:0007669"/>
    <property type="project" value="TreeGrafter"/>
</dbReference>
<dbReference type="PANTHER" id="PTHR48083">
    <property type="entry name" value="MEDIUM-CHAIN SPECIFIC ACYL-COA DEHYDROGENASE, MITOCHONDRIAL-RELATED"/>
    <property type="match status" value="1"/>
</dbReference>
<evidence type="ECO:0000259" key="8">
    <source>
        <dbReference type="Pfam" id="PF02770"/>
    </source>
</evidence>
<evidence type="ECO:0000256" key="4">
    <source>
        <dbReference type="ARBA" id="ARBA00022827"/>
    </source>
</evidence>
<dbReference type="Gene3D" id="1.20.140.10">
    <property type="entry name" value="Butyryl-CoA Dehydrogenase, subunit A, domain 3"/>
    <property type="match status" value="1"/>
</dbReference>
<evidence type="ECO:0000256" key="3">
    <source>
        <dbReference type="ARBA" id="ARBA00022630"/>
    </source>
</evidence>
<name>A0A4R4Y6W2_9PSEU</name>
<dbReference type="GO" id="GO:0003995">
    <property type="term" value="F:acyl-CoA dehydrogenase activity"/>
    <property type="evidence" value="ECO:0007669"/>
    <property type="project" value="TreeGrafter"/>
</dbReference>
<dbReference type="Pfam" id="PF02771">
    <property type="entry name" value="Acyl-CoA_dh_N"/>
    <property type="match status" value="1"/>
</dbReference>
<evidence type="ECO:0000256" key="6">
    <source>
        <dbReference type="RuleBase" id="RU362125"/>
    </source>
</evidence>
<dbReference type="GO" id="GO:0050660">
    <property type="term" value="F:flavin adenine dinucleotide binding"/>
    <property type="evidence" value="ECO:0007669"/>
    <property type="project" value="InterPro"/>
</dbReference>
<dbReference type="InterPro" id="IPR009100">
    <property type="entry name" value="AcylCoA_DH/oxidase_NM_dom_sf"/>
</dbReference>
<proteinExistence type="inferred from homology"/>
<dbReference type="InterPro" id="IPR006091">
    <property type="entry name" value="Acyl-CoA_Oxase/DH_mid-dom"/>
</dbReference>
<feature type="domain" description="Acyl-CoA dehydrogenase/oxidase N-terminal" evidence="9">
    <location>
        <begin position="18"/>
        <end position="132"/>
    </location>
</feature>
<gene>
    <name evidence="10" type="ORF">E1288_36695</name>
</gene>
<evidence type="ECO:0000256" key="1">
    <source>
        <dbReference type="ARBA" id="ARBA00001974"/>
    </source>
</evidence>
<evidence type="ECO:0000256" key="2">
    <source>
        <dbReference type="ARBA" id="ARBA00009347"/>
    </source>
</evidence>
<dbReference type="InterPro" id="IPR037069">
    <property type="entry name" value="AcylCoA_DH/ox_N_sf"/>
</dbReference>
<dbReference type="OrthoDB" id="8876745at2"/>
<dbReference type="EMBL" id="SMKW01000075">
    <property type="protein sequence ID" value="TDD39620.1"/>
    <property type="molecule type" value="Genomic_DNA"/>
</dbReference>
<sequence length="400" mass="43809">MNFTLEPDYRHLPELQGWVAKLRAYLDEELIPFEHERGITAETRIDRATLRQVWRRSRELGFYGINLPPELGGHGLSNHDLCVLKEEAAARGSSLFPNVLGDMGGPLRVGVALNVATQEQLERYFLPVVRGERACCFSLTEPQAGSDIRRMTTTARRDEEGYRLTGRKVFSSAAPFADFAIVVARHHDEGETYSAFIVDFDAAGCTVLDGDTPMSGQHIEGDILLEDCFVPAANVLGPLGKGLQVGVGRINMNRLLHCPTMIGLARRALQLSLDYARNRTVFGGPMVELQAIQHHLAQMSTDLHAARAMVLATAAQADRGEPIVVEANMCKLFTAEAAFRVADLAVQIHGKTGVTQGHEVEQIFRTLRMFRIVTGTTEIHKNAIAKGLAGRAATTAGASR</sequence>
<dbReference type="SUPFAM" id="SSF47203">
    <property type="entry name" value="Acyl-CoA dehydrogenase C-terminal domain-like"/>
    <property type="match status" value="1"/>
</dbReference>
<dbReference type="InterPro" id="IPR046373">
    <property type="entry name" value="Acyl-CoA_Oxase/DH_mid-dom_sf"/>
</dbReference>
<organism evidence="10 11">
    <name type="scientific">Saccharopolyspora elongata</name>
    <dbReference type="NCBI Taxonomy" id="2530387"/>
    <lineage>
        <taxon>Bacteria</taxon>
        <taxon>Bacillati</taxon>
        <taxon>Actinomycetota</taxon>
        <taxon>Actinomycetes</taxon>
        <taxon>Pseudonocardiales</taxon>
        <taxon>Pseudonocardiaceae</taxon>
        <taxon>Saccharopolyspora</taxon>
    </lineage>
</organism>
<evidence type="ECO:0000256" key="5">
    <source>
        <dbReference type="ARBA" id="ARBA00023002"/>
    </source>
</evidence>
<dbReference type="SUPFAM" id="SSF56645">
    <property type="entry name" value="Acyl-CoA dehydrogenase NM domain-like"/>
    <property type="match status" value="1"/>
</dbReference>
<evidence type="ECO:0000313" key="10">
    <source>
        <dbReference type="EMBL" id="TDD39620.1"/>
    </source>
</evidence>
<dbReference type="Gene3D" id="2.40.110.10">
    <property type="entry name" value="Butyryl-CoA Dehydrogenase, subunit A, domain 2"/>
    <property type="match status" value="1"/>
</dbReference>